<protein>
    <submittedName>
        <fullName evidence="7">Tyrosinase family protein</fullName>
        <ecNumber evidence="7">1.14.18.1</ecNumber>
    </submittedName>
</protein>
<comment type="caution">
    <text evidence="7">The sequence shown here is derived from an EMBL/GenBank/DDBJ whole genome shotgun (WGS) entry which is preliminary data.</text>
</comment>
<name>A0A0D8BE38_9ACTN</name>
<dbReference type="Proteomes" id="UP000032545">
    <property type="component" value="Unassembled WGS sequence"/>
</dbReference>
<dbReference type="EC" id="1.14.18.1" evidence="7"/>
<evidence type="ECO:0000313" key="7">
    <source>
        <dbReference type="EMBL" id="KJE22305.1"/>
    </source>
</evidence>
<dbReference type="GO" id="GO:0046872">
    <property type="term" value="F:metal ion binding"/>
    <property type="evidence" value="ECO:0007669"/>
    <property type="project" value="UniProtKB-KW"/>
</dbReference>
<dbReference type="OrthoDB" id="2874181at2"/>
<comment type="cofactor">
    <cofactor evidence="1">
        <name>Cu(2+)</name>
        <dbReference type="ChEBI" id="CHEBI:29036"/>
    </cofactor>
</comment>
<evidence type="ECO:0000313" key="8">
    <source>
        <dbReference type="Proteomes" id="UP000032545"/>
    </source>
</evidence>
<dbReference type="InterPro" id="IPR002227">
    <property type="entry name" value="Tyrosinase_Cu-bd"/>
</dbReference>
<dbReference type="PROSITE" id="PS00497">
    <property type="entry name" value="TYROSINASE_1"/>
    <property type="match status" value="1"/>
</dbReference>
<dbReference type="PROSITE" id="PS00498">
    <property type="entry name" value="TYROSINASE_2"/>
    <property type="match status" value="1"/>
</dbReference>
<dbReference type="PANTHER" id="PTHR11474">
    <property type="entry name" value="TYROSINASE FAMILY MEMBER"/>
    <property type="match status" value="1"/>
</dbReference>
<dbReference type="PATRIC" id="fig|1502723.3.peg.2805"/>
<dbReference type="AlphaFoldDB" id="A0A0D8BE38"/>
<proteinExistence type="inferred from homology"/>
<keyword evidence="4" id="KW-0186">Copper</keyword>
<dbReference type="InterPro" id="IPR008922">
    <property type="entry name" value="Di-copper_centre_dom_sf"/>
</dbReference>
<dbReference type="PANTHER" id="PTHR11474:SF126">
    <property type="entry name" value="TYROSINASE-LIKE PROTEIN TYR-1-RELATED"/>
    <property type="match status" value="1"/>
</dbReference>
<dbReference type="Pfam" id="PF00264">
    <property type="entry name" value="Tyrosinase"/>
    <property type="match status" value="1"/>
</dbReference>
<evidence type="ECO:0000256" key="1">
    <source>
        <dbReference type="ARBA" id="ARBA00001973"/>
    </source>
</evidence>
<reference evidence="7 8" key="2">
    <citation type="journal article" date="2016" name="Genome Announc.">
        <title>Permanent Draft Genome Sequences for Two Variants of Frankia sp. Strain CpI1, the First Frankia Strain Isolated from Root Nodules of Comptonia peregrina.</title>
        <authorList>
            <person name="Oshone R."/>
            <person name="Hurst S.G.IV."/>
            <person name="Abebe-Akele F."/>
            <person name="Simpson S."/>
            <person name="Morris K."/>
            <person name="Thomas W.K."/>
            <person name="Tisa L.S."/>
        </authorList>
    </citation>
    <scope>NUCLEOTIDE SEQUENCE [LARGE SCALE GENOMIC DNA]</scope>
    <source>
        <strain evidence="8">CpI1-S</strain>
    </source>
</reference>
<dbReference type="RefSeq" id="WP_044885973.1">
    <property type="nucleotide sequence ID" value="NZ_JYFN01000025.1"/>
</dbReference>
<feature type="domain" description="Tyrosinase copper-binding" evidence="5">
    <location>
        <begin position="77"/>
        <end position="94"/>
    </location>
</feature>
<accession>A0A0D8BE38</accession>
<evidence type="ECO:0000256" key="2">
    <source>
        <dbReference type="ARBA" id="ARBA00009928"/>
    </source>
</evidence>
<evidence type="ECO:0000259" key="5">
    <source>
        <dbReference type="PROSITE" id="PS00497"/>
    </source>
</evidence>
<reference evidence="8" key="1">
    <citation type="submission" date="2015-02" db="EMBL/GenBank/DDBJ databases">
        <title>Draft Genome of Frankia sp. CpI1-S.</title>
        <authorList>
            <person name="Oshone R.T."/>
            <person name="Ngom M."/>
            <person name="Ghodhbane-Gtari F."/>
            <person name="Gtari M."/>
            <person name="Morris K."/>
            <person name="Thomas K."/>
            <person name="Sen A."/>
            <person name="Tisa L.S."/>
        </authorList>
    </citation>
    <scope>NUCLEOTIDE SEQUENCE [LARGE SCALE GENOMIC DNA]</scope>
    <source>
        <strain evidence="8">CpI1-S</strain>
    </source>
</reference>
<keyword evidence="3" id="KW-0479">Metal-binding</keyword>
<dbReference type="EMBL" id="JYFN01000025">
    <property type="protein sequence ID" value="KJE22305.1"/>
    <property type="molecule type" value="Genomic_DNA"/>
</dbReference>
<dbReference type="PRINTS" id="PR00092">
    <property type="entry name" value="TYROSINASE"/>
</dbReference>
<dbReference type="GO" id="GO:0004503">
    <property type="term" value="F:tyrosinase activity"/>
    <property type="evidence" value="ECO:0007669"/>
    <property type="project" value="UniProtKB-EC"/>
</dbReference>
<keyword evidence="7" id="KW-0560">Oxidoreductase</keyword>
<sequence>MAAVRRDILHDDKARADYIRGVKLLKHEPTTLTTDRFGISGRARPVYTYDLFVIWHVLAMNTAVPPGGDAGTRNAAHRGPVFLPWHRVMLRWLEAHLQRVLGDPDFGLPYWDWALDGTPPAPDGVANPAASALWRDTPDGFGGQGSPVRGGAFAFDRADPTSFRVRIATNSSGALRQVTERGLARRFGQNAPFGSPRLPRTSDVRAAYNTRADPSLADYDRPPFDVSSRGFRNRLEGFTGPGLHNQVHLWVGGDMAPASSPNDPVFFVHHCNVDRLWEGWMSRNGRQYQPDMTAPPTLLGHRIDDPLVSPFAPASKPDTPGGVLDISAFYSYDTLP</sequence>
<dbReference type="InterPro" id="IPR050316">
    <property type="entry name" value="Tyrosinase/Hemocyanin"/>
</dbReference>
<evidence type="ECO:0000256" key="3">
    <source>
        <dbReference type="ARBA" id="ARBA00022723"/>
    </source>
</evidence>
<gene>
    <name evidence="7" type="ORF">FF36_03374</name>
</gene>
<keyword evidence="8" id="KW-1185">Reference proteome</keyword>
<evidence type="ECO:0000259" key="6">
    <source>
        <dbReference type="PROSITE" id="PS00498"/>
    </source>
</evidence>
<evidence type="ECO:0000256" key="4">
    <source>
        <dbReference type="ARBA" id="ARBA00023008"/>
    </source>
</evidence>
<organism evidence="7 8">
    <name type="scientific">Frankia torreyi</name>
    <dbReference type="NCBI Taxonomy" id="1856"/>
    <lineage>
        <taxon>Bacteria</taxon>
        <taxon>Bacillati</taxon>
        <taxon>Actinomycetota</taxon>
        <taxon>Actinomycetes</taxon>
        <taxon>Frankiales</taxon>
        <taxon>Frankiaceae</taxon>
        <taxon>Frankia</taxon>
    </lineage>
</organism>
<comment type="similarity">
    <text evidence="2">Belongs to the tyrosinase family.</text>
</comment>
<dbReference type="SUPFAM" id="SSF48056">
    <property type="entry name" value="Di-copper centre-containing domain"/>
    <property type="match status" value="1"/>
</dbReference>
<feature type="domain" description="Tyrosinase copper-binding" evidence="6">
    <location>
        <begin position="263"/>
        <end position="274"/>
    </location>
</feature>
<dbReference type="Gene3D" id="1.10.1280.10">
    <property type="entry name" value="Di-copper center containing domain from catechol oxidase"/>
    <property type="match status" value="1"/>
</dbReference>